<sequence>MLFNSEKIKTNLQGGVPPTDSLNCSWHAK</sequence>
<evidence type="ECO:0000313" key="2">
    <source>
        <dbReference type="EMBL" id="MBX31597.1"/>
    </source>
</evidence>
<dbReference type="AlphaFoldDB" id="A0A2P2MN27"/>
<evidence type="ECO:0000256" key="1">
    <source>
        <dbReference type="SAM" id="MobiDB-lite"/>
    </source>
</evidence>
<reference evidence="2" key="1">
    <citation type="submission" date="2018-02" db="EMBL/GenBank/DDBJ databases">
        <title>Rhizophora mucronata_Transcriptome.</title>
        <authorList>
            <person name="Meera S.P."/>
            <person name="Sreeshan A."/>
            <person name="Augustine A."/>
        </authorList>
    </citation>
    <scope>NUCLEOTIDE SEQUENCE</scope>
    <source>
        <tissue evidence="2">Leaf</tissue>
    </source>
</reference>
<protein>
    <submittedName>
        <fullName evidence="2">Uncharacterized protein</fullName>
    </submittedName>
</protein>
<feature type="compositionally biased region" description="Polar residues" evidence="1">
    <location>
        <begin position="20"/>
        <end position="29"/>
    </location>
</feature>
<name>A0A2P2MN27_RHIMU</name>
<feature type="region of interest" description="Disordered" evidence="1">
    <location>
        <begin position="1"/>
        <end position="29"/>
    </location>
</feature>
<accession>A0A2P2MN27</accession>
<dbReference type="EMBL" id="GGEC01051113">
    <property type="protein sequence ID" value="MBX31597.1"/>
    <property type="molecule type" value="Transcribed_RNA"/>
</dbReference>
<organism evidence="2">
    <name type="scientific">Rhizophora mucronata</name>
    <name type="common">Asiatic mangrove</name>
    <dbReference type="NCBI Taxonomy" id="61149"/>
    <lineage>
        <taxon>Eukaryota</taxon>
        <taxon>Viridiplantae</taxon>
        <taxon>Streptophyta</taxon>
        <taxon>Embryophyta</taxon>
        <taxon>Tracheophyta</taxon>
        <taxon>Spermatophyta</taxon>
        <taxon>Magnoliopsida</taxon>
        <taxon>eudicotyledons</taxon>
        <taxon>Gunneridae</taxon>
        <taxon>Pentapetalae</taxon>
        <taxon>rosids</taxon>
        <taxon>fabids</taxon>
        <taxon>Malpighiales</taxon>
        <taxon>Rhizophoraceae</taxon>
        <taxon>Rhizophora</taxon>
    </lineage>
</organism>
<proteinExistence type="predicted"/>